<dbReference type="Pfam" id="PF14111">
    <property type="entry name" value="DUF4283"/>
    <property type="match status" value="1"/>
</dbReference>
<dbReference type="PANTHER" id="PTHR31286:SF164">
    <property type="entry name" value="ZINC FINGER, CCHC-TYPE"/>
    <property type="match status" value="1"/>
</dbReference>
<keyword evidence="4" id="KW-1185">Reference proteome</keyword>
<feature type="region of interest" description="Disordered" evidence="1">
    <location>
        <begin position="250"/>
        <end position="321"/>
    </location>
</feature>
<feature type="compositionally biased region" description="Polar residues" evidence="1">
    <location>
        <begin position="396"/>
        <end position="413"/>
    </location>
</feature>
<feature type="compositionally biased region" description="Basic and acidic residues" evidence="1">
    <location>
        <begin position="418"/>
        <end position="430"/>
    </location>
</feature>
<feature type="compositionally biased region" description="Basic residues" evidence="1">
    <location>
        <begin position="295"/>
        <end position="312"/>
    </location>
</feature>
<evidence type="ECO:0000313" key="3">
    <source>
        <dbReference type="EMBL" id="KAH0751064.1"/>
    </source>
</evidence>
<feature type="domain" description="DUF4283" evidence="2">
    <location>
        <begin position="35"/>
        <end position="119"/>
    </location>
</feature>
<proteinExistence type="predicted"/>
<evidence type="ECO:0000313" key="4">
    <source>
        <dbReference type="Proteomes" id="UP000826656"/>
    </source>
</evidence>
<dbReference type="InterPro" id="IPR025558">
    <property type="entry name" value="DUF4283"/>
</dbReference>
<protein>
    <recommendedName>
        <fullName evidence="2">DUF4283 domain-containing protein</fullName>
    </recommendedName>
</protein>
<comment type="caution">
    <text evidence="3">The sequence shown here is derived from an EMBL/GenBank/DDBJ whole genome shotgun (WGS) entry which is preliminary data.</text>
</comment>
<feature type="region of interest" description="Disordered" evidence="1">
    <location>
        <begin position="396"/>
        <end position="431"/>
    </location>
</feature>
<reference evidence="3 4" key="1">
    <citation type="journal article" date="2021" name="bioRxiv">
        <title>Chromosome-scale and haplotype-resolved genome assembly of a tetraploid potato cultivar.</title>
        <authorList>
            <person name="Sun H."/>
            <person name="Jiao W.-B."/>
            <person name="Krause K."/>
            <person name="Campoy J.A."/>
            <person name="Goel M."/>
            <person name="Folz-Donahue K."/>
            <person name="Kukat C."/>
            <person name="Huettel B."/>
            <person name="Schneeberger K."/>
        </authorList>
    </citation>
    <scope>NUCLEOTIDE SEQUENCE [LARGE SCALE GENOMIC DNA]</scope>
    <source>
        <strain evidence="3">SolTubOtavaFocal</strain>
        <tissue evidence="3">Leaves</tissue>
    </source>
</reference>
<dbReference type="PANTHER" id="PTHR31286">
    <property type="entry name" value="GLYCINE-RICH CELL WALL STRUCTURAL PROTEIN 1.8-LIKE"/>
    <property type="match status" value="1"/>
</dbReference>
<name>A0ABQ7UN72_SOLTU</name>
<dbReference type="EMBL" id="JAIVGD010000019">
    <property type="protein sequence ID" value="KAH0751064.1"/>
    <property type="molecule type" value="Genomic_DNA"/>
</dbReference>
<sequence length="533" mass="61230">MDARQYKELVQAKQATHNGVPAVLFKASDYYGIMAAECRFTIVGRFVKPRPQIDKIRSKFKELVTIKGSTKIGVYDNFNVFLDFTNEEDFNTVWFKRVIEIEEQQMWLQKWTPDFKPEEDLPIAPVWILLPKLPFHMHTWQYIKQIVSSVGTPLEMDQATKSRTRPSMAKVRVEIDLLKPQPESVYVGLIHENSPQTGFMQKLEYEGIPKYCKHCKKLGHVMANCRVLERKKAIEQQKLEEQVNTNEIVEQSCNGKEAEEEDVQKTENKSNDVTSNNVDQEIMEAKASINERTSKKNRKEKKKKLPKKKSKIQLKPNFMQQVGKYINRKNIVKYASKNKALEETIKTPTNPKNNRKLHDQQDANKEDAGQSKPSQQKGMEHGKGIEKDCMNNMTISSKENDHLTGSSEGSSNRTQKRQTHDGSRQEKSEKIPSMIKNMKGLNLVVDLNQPNIPKQVTNKQSEKNLDPQYNVISPNKVVVVVSDKQMQQQQVSEDTVGFTPVIQKGDRNKKGNKKQKEENSNVITTKEAKTNTI</sequence>
<accession>A0ABQ7UN72</accession>
<dbReference type="Proteomes" id="UP000826656">
    <property type="component" value="Unassembled WGS sequence"/>
</dbReference>
<feature type="region of interest" description="Disordered" evidence="1">
    <location>
        <begin position="342"/>
        <end position="384"/>
    </location>
</feature>
<evidence type="ECO:0000256" key="1">
    <source>
        <dbReference type="SAM" id="MobiDB-lite"/>
    </source>
</evidence>
<feature type="region of interest" description="Disordered" evidence="1">
    <location>
        <begin position="499"/>
        <end position="533"/>
    </location>
</feature>
<gene>
    <name evidence="3" type="ORF">KY290_030296</name>
</gene>
<feature type="compositionally biased region" description="Basic and acidic residues" evidence="1">
    <location>
        <begin position="504"/>
        <end position="519"/>
    </location>
</feature>
<evidence type="ECO:0000259" key="2">
    <source>
        <dbReference type="Pfam" id="PF14111"/>
    </source>
</evidence>
<feature type="compositionally biased region" description="Basic and acidic residues" evidence="1">
    <location>
        <begin position="356"/>
        <end position="369"/>
    </location>
</feature>
<organism evidence="3 4">
    <name type="scientific">Solanum tuberosum</name>
    <name type="common">Potato</name>
    <dbReference type="NCBI Taxonomy" id="4113"/>
    <lineage>
        <taxon>Eukaryota</taxon>
        <taxon>Viridiplantae</taxon>
        <taxon>Streptophyta</taxon>
        <taxon>Embryophyta</taxon>
        <taxon>Tracheophyta</taxon>
        <taxon>Spermatophyta</taxon>
        <taxon>Magnoliopsida</taxon>
        <taxon>eudicotyledons</taxon>
        <taxon>Gunneridae</taxon>
        <taxon>Pentapetalae</taxon>
        <taxon>asterids</taxon>
        <taxon>lamiids</taxon>
        <taxon>Solanales</taxon>
        <taxon>Solanaceae</taxon>
        <taxon>Solanoideae</taxon>
        <taxon>Solaneae</taxon>
        <taxon>Solanum</taxon>
    </lineage>
</organism>
<dbReference type="InterPro" id="IPR040256">
    <property type="entry name" value="At4g02000-like"/>
</dbReference>